<dbReference type="EMBL" id="NOKQ01000061">
    <property type="protein sequence ID" value="OZS79578.1"/>
    <property type="molecule type" value="Genomic_DNA"/>
</dbReference>
<keyword evidence="3 5" id="KW-1133">Transmembrane helix</keyword>
<dbReference type="PANTHER" id="PTHR30371">
    <property type="entry name" value="SEC-INDEPENDENT PROTEIN TRANSLOCASE PROTEIN TATC"/>
    <property type="match status" value="1"/>
</dbReference>
<dbReference type="GO" id="GO:0065002">
    <property type="term" value="P:intracellular protein transmembrane transport"/>
    <property type="evidence" value="ECO:0007669"/>
    <property type="project" value="TreeGrafter"/>
</dbReference>
<organism evidence="6 7">
    <name type="scientific">Tetzosporium hominis</name>
    <dbReference type="NCBI Taxonomy" id="2020506"/>
    <lineage>
        <taxon>Bacteria</taxon>
        <taxon>Bacillati</taxon>
        <taxon>Bacillota</taxon>
        <taxon>Bacilli</taxon>
        <taxon>Bacillales</taxon>
        <taxon>Caryophanaceae</taxon>
        <taxon>Tetzosporium</taxon>
    </lineage>
</organism>
<protein>
    <submittedName>
        <fullName evidence="6">Twin-arginine translocase subunit TatC</fullName>
    </submittedName>
</protein>
<comment type="subcellular location">
    <subcellularLocation>
        <location evidence="1">Membrane</location>
        <topology evidence="1">Multi-pass membrane protein</topology>
    </subcellularLocation>
</comment>
<evidence type="ECO:0000313" key="6">
    <source>
        <dbReference type="EMBL" id="OZS79578.1"/>
    </source>
</evidence>
<dbReference type="PANTHER" id="PTHR30371:SF0">
    <property type="entry name" value="SEC-INDEPENDENT PROTEIN TRANSLOCASE PROTEIN TATC, CHLOROPLASTIC-RELATED"/>
    <property type="match status" value="1"/>
</dbReference>
<evidence type="ECO:0000256" key="3">
    <source>
        <dbReference type="ARBA" id="ARBA00022989"/>
    </source>
</evidence>
<accession>A0A264W7K4</accession>
<keyword evidence="7" id="KW-1185">Reference proteome</keyword>
<evidence type="ECO:0000256" key="5">
    <source>
        <dbReference type="SAM" id="Phobius"/>
    </source>
</evidence>
<dbReference type="Pfam" id="PF00902">
    <property type="entry name" value="TatC"/>
    <property type="match status" value="1"/>
</dbReference>
<dbReference type="GO" id="GO:0009977">
    <property type="term" value="F:proton motive force dependent protein transmembrane transporter activity"/>
    <property type="evidence" value="ECO:0007669"/>
    <property type="project" value="TreeGrafter"/>
</dbReference>
<dbReference type="GO" id="GO:0033281">
    <property type="term" value="C:TAT protein transport complex"/>
    <property type="evidence" value="ECO:0007669"/>
    <property type="project" value="TreeGrafter"/>
</dbReference>
<feature type="non-terminal residue" evidence="6">
    <location>
        <position position="65"/>
    </location>
</feature>
<dbReference type="GO" id="GO:0043953">
    <property type="term" value="P:protein transport by the Tat complex"/>
    <property type="evidence" value="ECO:0007669"/>
    <property type="project" value="TreeGrafter"/>
</dbReference>
<evidence type="ECO:0000256" key="2">
    <source>
        <dbReference type="ARBA" id="ARBA00022692"/>
    </source>
</evidence>
<gene>
    <name evidence="6" type="ORF">CF394_00185</name>
</gene>
<evidence type="ECO:0000313" key="7">
    <source>
        <dbReference type="Proteomes" id="UP000217065"/>
    </source>
</evidence>
<dbReference type="InterPro" id="IPR002033">
    <property type="entry name" value="TatC"/>
</dbReference>
<dbReference type="PRINTS" id="PR01840">
    <property type="entry name" value="TATCFAMILY"/>
</dbReference>
<sequence length="65" mass="7420">MHEPARRATLSYIPFAFLLFLGGVAFSYFLLFPYLMSFLTGLAGELGITQLISINDYFNFIFQIT</sequence>
<feature type="transmembrane region" description="Helical" evidence="5">
    <location>
        <begin position="12"/>
        <end position="36"/>
    </location>
</feature>
<dbReference type="Proteomes" id="UP000217065">
    <property type="component" value="Unassembled WGS sequence"/>
</dbReference>
<proteinExistence type="predicted"/>
<reference evidence="6 7" key="1">
    <citation type="submission" date="2017-07" db="EMBL/GenBank/DDBJ databases">
        <title>Tetzosporium hominis gen.nov. sp.nov.</title>
        <authorList>
            <person name="Tetz G."/>
            <person name="Tetz V."/>
        </authorList>
    </citation>
    <scope>NUCLEOTIDE SEQUENCE [LARGE SCALE GENOMIC DNA]</scope>
    <source>
        <strain evidence="6 7">VT-49</strain>
    </source>
</reference>
<keyword evidence="4 5" id="KW-0472">Membrane</keyword>
<comment type="caution">
    <text evidence="6">The sequence shown here is derived from an EMBL/GenBank/DDBJ whole genome shotgun (WGS) entry which is preliminary data.</text>
</comment>
<evidence type="ECO:0000256" key="4">
    <source>
        <dbReference type="ARBA" id="ARBA00023136"/>
    </source>
</evidence>
<keyword evidence="2 5" id="KW-0812">Transmembrane</keyword>
<name>A0A264W7K4_9BACL</name>
<evidence type="ECO:0000256" key="1">
    <source>
        <dbReference type="ARBA" id="ARBA00004141"/>
    </source>
</evidence>
<dbReference type="AlphaFoldDB" id="A0A264W7K4"/>